<dbReference type="InterPro" id="IPR019489">
    <property type="entry name" value="Clp_ATPase_C"/>
</dbReference>
<evidence type="ECO:0000259" key="8">
    <source>
        <dbReference type="SMART" id="SM01086"/>
    </source>
</evidence>
<dbReference type="Gene3D" id="1.10.8.60">
    <property type="match status" value="2"/>
</dbReference>
<dbReference type="InterPro" id="IPR050130">
    <property type="entry name" value="ClpA_ClpB"/>
</dbReference>
<dbReference type="Pfam" id="PF17871">
    <property type="entry name" value="AAA_lid_9"/>
    <property type="match status" value="1"/>
</dbReference>
<feature type="domain" description="Clp ATPase C-terminal" evidence="8">
    <location>
        <begin position="789"/>
        <end position="880"/>
    </location>
</feature>
<feature type="compositionally biased region" description="Low complexity" evidence="6">
    <location>
        <begin position="204"/>
        <end position="215"/>
    </location>
</feature>
<evidence type="ECO:0000256" key="4">
    <source>
        <dbReference type="ARBA" id="ARBA00023186"/>
    </source>
</evidence>
<dbReference type="Pfam" id="PF07724">
    <property type="entry name" value="AAA_2"/>
    <property type="match status" value="1"/>
</dbReference>
<dbReference type="RefSeq" id="WP_206727144.1">
    <property type="nucleotide sequence ID" value="NZ_CP071090.1"/>
</dbReference>
<dbReference type="PANTHER" id="PTHR11638:SF18">
    <property type="entry name" value="HEAT SHOCK PROTEIN 104"/>
    <property type="match status" value="1"/>
</dbReference>
<feature type="region of interest" description="Disordered" evidence="6">
    <location>
        <begin position="138"/>
        <end position="238"/>
    </location>
</feature>
<dbReference type="InterPro" id="IPR003593">
    <property type="entry name" value="AAA+_ATPase"/>
</dbReference>
<dbReference type="Pfam" id="PF10431">
    <property type="entry name" value="ClpB_D2-small"/>
    <property type="match status" value="1"/>
</dbReference>
<protein>
    <submittedName>
        <fullName evidence="9">AAA family ATPase</fullName>
    </submittedName>
</protein>
<dbReference type="InterPro" id="IPR001270">
    <property type="entry name" value="ClpA/B"/>
</dbReference>
<sequence>MVDSTDLAQVLHEAHDIARSVAQKLTSAHVLLALFTVENGAQLLLKEWGVDEDTLLQLLTSAPAEPVSVVGELRKKTHDIAVSCGSEEAACLHLLIAVTRVRSAAHELLQLAGLDLKTLGNTALSYFVSGRMPRKLQPGRTTAVATSPVVSRPVGAPPSPLPSRAVTMQRAVPGGLPTSPPVQARPLRSSPGLSARDLVDIDADAPATRPSRPTPALSPRDLIDADEPDALDDAPVLPPAPSVLARAVPTPPPAPLVARSVPTPPPALVVAPPPRPLAAPAPAPVARHANVTLDPKAYPLLTSLGRNLSQAAREGRLDPVVGRAREVEEVIDILGKRRTNNPCLLGEPGVGKTAVVEGVAQRLLELRGTLAEKVLVELDMASLVAGTQLRGSFSEKLNALKEEVRRAEGRVVVFIDEIHTLVGAGSTGEGPQDAANELKTAMARGEFPCIGATTHDEYRKFISADPALERRFTAVVVNEPSVPETVEILQGIIGRYEEHHALRYLPEALEAAASLASRYVTDRFMPDKAISVVDLAGSRCHREGRDVVEASDVARVVAKLAGVPEERLLMNDSARLLRLEQDLAERVIGHTDAVTRIARVIRRNYAGFASRRPMGSFLFLGPTGVGKTEMARALAEVLFGNRDALVRLDMSEMAEQHGVSRLIGAPAGYVGFGEGGQLTEPVRRRPSSVVVLDEIEKAHREVQLLLLQVLEEGRLTDGKGRHIDFSNTVIVMTTNLGAEAFSRTGRPVGFGADSGAQVDAMDSASAAARRALPPELWNRIDERLPFRPLEQVEVARIATLLLAESSKRLATERGIEYVAGEDVVGHLLKSGGFDPQLGARPMRQVVQRLVEAPLAERILSGEFGSGDRVRVAVQSGQLQFQRDSH</sequence>
<dbReference type="InterPro" id="IPR041546">
    <property type="entry name" value="ClpA/ClpB_AAA_lid"/>
</dbReference>
<evidence type="ECO:0000256" key="1">
    <source>
        <dbReference type="ARBA" id="ARBA00022737"/>
    </source>
</evidence>
<evidence type="ECO:0000256" key="3">
    <source>
        <dbReference type="ARBA" id="ARBA00022840"/>
    </source>
</evidence>
<feature type="coiled-coil region" evidence="5">
    <location>
        <begin position="390"/>
        <end position="417"/>
    </location>
</feature>
<evidence type="ECO:0000256" key="6">
    <source>
        <dbReference type="SAM" id="MobiDB-lite"/>
    </source>
</evidence>
<feature type="domain" description="AAA+ ATPase" evidence="7">
    <location>
        <begin position="613"/>
        <end position="754"/>
    </location>
</feature>
<reference evidence="9 10" key="1">
    <citation type="submission" date="2021-02" db="EMBL/GenBank/DDBJ databases">
        <title>De Novo genome assembly of isolated myxobacteria.</title>
        <authorList>
            <person name="Stevens D.C."/>
        </authorList>
    </citation>
    <scope>NUCLEOTIDE SEQUENCE [LARGE SCALE GENOMIC DNA]</scope>
    <source>
        <strain evidence="10">SCPEA02</strain>
    </source>
</reference>
<organism evidence="9 10">
    <name type="scientific">Pyxidicoccus parkwayensis</name>
    <dbReference type="NCBI Taxonomy" id="2813578"/>
    <lineage>
        <taxon>Bacteria</taxon>
        <taxon>Pseudomonadati</taxon>
        <taxon>Myxococcota</taxon>
        <taxon>Myxococcia</taxon>
        <taxon>Myxococcales</taxon>
        <taxon>Cystobacterineae</taxon>
        <taxon>Myxococcaceae</taxon>
        <taxon>Pyxidicoccus</taxon>
    </lineage>
</organism>
<dbReference type="SUPFAM" id="SSF81923">
    <property type="entry name" value="Double Clp-N motif"/>
    <property type="match status" value="1"/>
</dbReference>
<dbReference type="SMART" id="SM00382">
    <property type="entry name" value="AAA"/>
    <property type="match status" value="2"/>
</dbReference>
<dbReference type="PANTHER" id="PTHR11638">
    <property type="entry name" value="ATP-DEPENDENT CLP PROTEASE"/>
    <property type="match status" value="1"/>
</dbReference>
<feature type="compositionally biased region" description="Polar residues" evidence="6">
    <location>
        <begin position="139"/>
        <end position="149"/>
    </location>
</feature>
<dbReference type="PRINTS" id="PR00300">
    <property type="entry name" value="CLPPROTEASEA"/>
</dbReference>
<keyword evidence="10" id="KW-1185">Reference proteome</keyword>
<keyword evidence="3" id="KW-0067">ATP-binding</keyword>
<dbReference type="SMART" id="SM01086">
    <property type="entry name" value="ClpB_D2-small"/>
    <property type="match status" value="1"/>
</dbReference>
<keyword evidence="1" id="KW-0677">Repeat</keyword>
<dbReference type="InterPro" id="IPR003959">
    <property type="entry name" value="ATPase_AAA_core"/>
</dbReference>
<dbReference type="CDD" id="cd19499">
    <property type="entry name" value="RecA-like_ClpB_Hsp104-like"/>
    <property type="match status" value="1"/>
</dbReference>
<dbReference type="Gene3D" id="3.40.50.300">
    <property type="entry name" value="P-loop containing nucleotide triphosphate hydrolases"/>
    <property type="match status" value="2"/>
</dbReference>
<dbReference type="Pfam" id="PF00004">
    <property type="entry name" value="AAA"/>
    <property type="match status" value="1"/>
</dbReference>
<evidence type="ECO:0000256" key="2">
    <source>
        <dbReference type="ARBA" id="ARBA00022741"/>
    </source>
</evidence>
<dbReference type="InterPro" id="IPR027417">
    <property type="entry name" value="P-loop_NTPase"/>
</dbReference>
<dbReference type="SUPFAM" id="SSF52540">
    <property type="entry name" value="P-loop containing nucleoside triphosphate hydrolases"/>
    <property type="match status" value="2"/>
</dbReference>
<keyword evidence="5" id="KW-0175">Coiled coil</keyword>
<evidence type="ECO:0000313" key="9">
    <source>
        <dbReference type="EMBL" id="QSQ25589.1"/>
    </source>
</evidence>
<proteinExistence type="predicted"/>
<accession>A0ABX7P538</accession>
<dbReference type="Proteomes" id="UP000662747">
    <property type="component" value="Chromosome"/>
</dbReference>
<dbReference type="InterPro" id="IPR036628">
    <property type="entry name" value="Clp_N_dom_sf"/>
</dbReference>
<evidence type="ECO:0000256" key="5">
    <source>
        <dbReference type="SAM" id="Coils"/>
    </source>
</evidence>
<gene>
    <name evidence="9" type="ORF">JY651_11930</name>
</gene>
<evidence type="ECO:0000313" key="10">
    <source>
        <dbReference type="Proteomes" id="UP000662747"/>
    </source>
</evidence>
<name>A0ABX7P538_9BACT</name>
<keyword evidence="4" id="KW-0143">Chaperone</keyword>
<feature type="domain" description="AAA+ ATPase" evidence="7">
    <location>
        <begin position="338"/>
        <end position="482"/>
    </location>
</feature>
<dbReference type="EMBL" id="CP071090">
    <property type="protein sequence ID" value="QSQ25589.1"/>
    <property type="molecule type" value="Genomic_DNA"/>
</dbReference>
<evidence type="ECO:0000259" key="7">
    <source>
        <dbReference type="SMART" id="SM00382"/>
    </source>
</evidence>
<keyword evidence="2" id="KW-0547">Nucleotide-binding</keyword>
<dbReference type="CDD" id="cd00009">
    <property type="entry name" value="AAA"/>
    <property type="match status" value="1"/>
</dbReference>